<comment type="catalytic activity">
    <reaction evidence="1">
        <text>futalosine + H2O = dehypoxanthine futalosine + hypoxanthine</text>
        <dbReference type="Rhea" id="RHEA:25904"/>
        <dbReference type="ChEBI" id="CHEBI:15377"/>
        <dbReference type="ChEBI" id="CHEBI:17368"/>
        <dbReference type="ChEBI" id="CHEBI:58863"/>
        <dbReference type="ChEBI" id="CHEBI:58864"/>
        <dbReference type="EC" id="3.2.2.26"/>
    </reaction>
</comment>
<dbReference type="GO" id="GO:0005829">
    <property type="term" value="C:cytosol"/>
    <property type="evidence" value="ECO:0007669"/>
    <property type="project" value="TreeGrafter"/>
</dbReference>
<keyword evidence="4" id="KW-0326">Glycosidase</keyword>
<dbReference type="HAMAP" id="MF_00991">
    <property type="entry name" value="MqnB"/>
    <property type="match status" value="1"/>
</dbReference>
<dbReference type="CDD" id="cd17766">
    <property type="entry name" value="futalosine_nucleosidase_MqnB"/>
    <property type="match status" value="1"/>
</dbReference>
<dbReference type="NCBIfam" id="TIGR03664">
    <property type="entry name" value="fut_nucase"/>
    <property type="match status" value="1"/>
</dbReference>
<comment type="similarity">
    <text evidence="1">Belongs to the PNP/UDP phosphorylase family. Futalosine hydrolase subfamily.</text>
</comment>
<accession>A0A550JGB8</accession>
<keyword evidence="5" id="KW-1185">Reference proteome</keyword>
<dbReference type="GO" id="GO:0009234">
    <property type="term" value="P:menaquinone biosynthetic process"/>
    <property type="evidence" value="ECO:0007669"/>
    <property type="project" value="UniProtKB-UniRule"/>
</dbReference>
<dbReference type="EMBL" id="VJVV01000004">
    <property type="protein sequence ID" value="TRO82238.1"/>
    <property type="molecule type" value="Genomic_DNA"/>
</dbReference>
<dbReference type="GO" id="GO:0008930">
    <property type="term" value="F:methylthioadenosine nucleosidase activity"/>
    <property type="evidence" value="ECO:0007669"/>
    <property type="project" value="TreeGrafter"/>
</dbReference>
<dbReference type="GO" id="GO:0008782">
    <property type="term" value="F:adenosylhomocysteine nucleosidase activity"/>
    <property type="evidence" value="ECO:0007669"/>
    <property type="project" value="TreeGrafter"/>
</dbReference>
<evidence type="ECO:0000313" key="5">
    <source>
        <dbReference type="Proteomes" id="UP000317155"/>
    </source>
</evidence>
<dbReference type="RefSeq" id="WP_092057253.1">
    <property type="nucleotide sequence ID" value="NZ_FOJJ01000034.1"/>
</dbReference>
<keyword evidence="1" id="KW-0474">Menaquinone biosynthesis</keyword>
<comment type="function">
    <text evidence="1">Catalyzes the hydrolysis of futalosine (FL) to dehypoxanthine futalosine (DHFL) and hypoxanthine, a step in the biosynthesis of menaquinone (MK, vitamin K2).</text>
</comment>
<dbReference type="InterPro" id="IPR019963">
    <property type="entry name" value="FL_hydrolase_MqnB"/>
</dbReference>
<feature type="domain" description="Nucleoside phosphorylase" evidence="3">
    <location>
        <begin position="2"/>
        <end position="237"/>
    </location>
</feature>
<dbReference type="Gene3D" id="3.40.50.1580">
    <property type="entry name" value="Nucleoside phosphorylase domain"/>
    <property type="match status" value="1"/>
</dbReference>
<dbReference type="InterPro" id="IPR035994">
    <property type="entry name" value="Nucleoside_phosphorylase_sf"/>
</dbReference>
<keyword evidence="1 4" id="KW-0378">Hydrolase</keyword>
<dbReference type="GO" id="GO:0019284">
    <property type="term" value="P:L-methionine salvage from S-adenosylmethionine"/>
    <property type="evidence" value="ECO:0007669"/>
    <property type="project" value="TreeGrafter"/>
</dbReference>
<dbReference type="UniPathway" id="UPA00079"/>
<comment type="caution">
    <text evidence="4">The sequence shown here is derived from an EMBL/GenBank/DDBJ whole genome shotgun (WGS) entry which is preliminary data.</text>
</comment>
<protein>
    <recommendedName>
        <fullName evidence="1 2">Futalosine hydrolase</fullName>
        <shortName evidence="1">FL hydrolase</shortName>
        <ecNumber evidence="1 2">3.2.2.26</ecNumber>
    </recommendedName>
    <alternativeName>
        <fullName evidence="1">Futalosine nucleosidase</fullName>
    </alternativeName>
    <alternativeName>
        <fullName evidence="1">Menaquinone biosynthetic enzyme MqnB</fullName>
    </alternativeName>
</protein>
<dbReference type="Pfam" id="PF01048">
    <property type="entry name" value="PNP_UDP_1"/>
    <property type="match status" value="1"/>
</dbReference>
<evidence type="ECO:0000256" key="2">
    <source>
        <dbReference type="NCBIfam" id="TIGR03664"/>
    </source>
</evidence>
<name>A0A550JGB8_9BACT</name>
<dbReference type="InterPro" id="IPR000845">
    <property type="entry name" value="Nucleoside_phosphorylase_d"/>
</dbReference>
<dbReference type="Proteomes" id="UP000317155">
    <property type="component" value="Unassembled WGS sequence"/>
</dbReference>
<dbReference type="EC" id="3.2.2.26" evidence="1 2"/>
<sequence length="248" mass="26450">MIALLAAVPLETSLLRRFLSPCEVRNCGGRELYLGSRLGRSVALMHCGVGKVNAAAATTLLLATYRPAAVIVLGCGGAFPGSGLGVGDLAVASEEIYGDEGALTPQGFLDMEALGLPLARRGTQSFYNHYPCCPWLLEKVRNLFNSPARERFAQVAFGPFVTVSTCSGTLSRGEALAARTGGLCENMEGAAVAQICALHDIPFLEIRGISNLVEDRDLARWDLKAGAETAQRAVQELLNRWHDSKESA</sequence>
<evidence type="ECO:0000259" key="3">
    <source>
        <dbReference type="Pfam" id="PF01048"/>
    </source>
</evidence>
<dbReference type="OrthoDB" id="9788270at2"/>
<evidence type="ECO:0000256" key="1">
    <source>
        <dbReference type="HAMAP-Rule" id="MF_00991"/>
    </source>
</evidence>
<reference evidence="4 5" key="1">
    <citation type="submission" date="2019-07" db="EMBL/GenBank/DDBJ databases">
        <title>Insights of Desulfuromonas acetexigens electromicrobiology.</title>
        <authorList>
            <person name="Katuri K."/>
            <person name="Sapireddy V."/>
            <person name="Shaw D.R."/>
            <person name="Saikaly P."/>
        </authorList>
    </citation>
    <scope>NUCLEOTIDE SEQUENCE [LARGE SCALE GENOMIC DNA]</scope>
    <source>
        <strain evidence="4 5">2873</strain>
    </source>
</reference>
<proteinExistence type="inferred from homology"/>
<comment type="pathway">
    <text evidence="1">Quinol/quinone metabolism; menaquinone biosynthesis.</text>
</comment>
<evidence type="ECO:0000313" key="4">
    <source>
        <dbReference type="EMBL" id="TRO82238.1"/>
    </source>
</evidence>
<organism evidence="4 5">
    <name type="scientific">Trichloromonas acetexigens</name>
    <dbReference type="NCBI Taxonomy" id="38815"/>
    <lineage>
        <taxon>Bacteria</taxon>
        <taxon>Pseudomonadati</taxon>
        <taxon>Thermodesulfobacteriota</taxon>
        <taxon>Desulfuromonadia</taxon>
        <taxon>Desulfuromonadales</taxon>
        <taxon>Trichloromonadaceae</taxon>
        <taxon>Trichloromonas</taxon>
    </lineage>
</organism>
<dbReference type="GO" id="GO:0009116">
    <property type="term" value="P:nucleoside metabolic process"/>
    <property type="evidence" value="ECO:0007669"/>
    <property type="project" value="InterPro"/>
</dbReference>
<dbReference type="PANTHER" id="PTHR46832">
    <property type="entry name" value="5'-METHYLTHIOADENOSINE/S-ADENOSYLHOMOCYSTEINE NUCLEOSIDASE"/>
    <property type="match status" value="1"/>
</dbReference>
<dbReference type="PANTHER" id="PTHR46832:SF2">
    <property type="entry name" value="FUTALOSINE HYDROLASE"/>
    <property type="match status" value="1"/>
</dbReference>
<gene>
    <name evidence="1 4" type="primary">mqnB</name>
    <name evidence="4" type="ORF">FL622_06575</name>
</gene>
<dbReference type="SUPFAM" id="SSF53167">
    <property type="entry name" value="Purine and uridine phosphorylases"/>
    <property type="match status" value="1"/>
</dbReference>
<dbReference type="AlphaFoldDB" id="A0A550JGB8"/>